<evidence type="ECO:0000256" key="1">
    <source>
        <dbReference type="SAM" id="MobiDB-lite"/>
    </source>
</evidence>
<accession>A0A517QCN2</accession>
<dbReference type="Proteomes" id="UP000315647">
    <property type="component" value="Chromosome"/>
</dbReference>
<name>A0A517QCN2_9PLAN</name>
<proteinExistence type="predicted"/>
<organism evidence="2 3">
    <name type="scientific">Gimesia panareensis</name>
    <dbReference type="NCBI Taxonomy" id="2527978"/>
    <lineage>
        <taxon>Bacteria</taxon>
        <taxon>Pseudomonadati</taxon>
        <taxon>Planctomycetota</taxon>
        <taxon>Planctomycetia</taxon>
        <taxon>Planctomycetales</taxon>
        <taxon>Planctomycetaceae</taxon>
        <taxon>Gimesia</taxon>
    </lineage>
</organism>
<dbReference type="AlphaFoldDB" id="A0A517QCN2"/>
<keyword evidence="3" id="KW-1185">Reference proteome</keyword>
<feature type="region of interest" description="Disordered" evidence="1">
    <location>
        <begin position="256"/>
        <end position="282"/>
    </location>
</feature>
<gene>
    <name evidence="2" type="ORF">Enr10x_47370</name>
</gene>
<evidence type="ECO:0000313" key="2">
    <source>
        <dbReference type="EMBL" id="QDT29384.1"/>
    </source>
</evidence>
<protein>
    <submittedName>
        <fullName evidence="2">Uncharacterized protein</fullName>
    </submittedName>
</protein>
<reference evidence="2 3" key="1">
    <citation type="submission" date="2019-03" db="EMBL/GenBank/DDBJ databases">
        <title>Deep-cultivation of Planctomycetes and their phenomic and genomic characterization uncovers novel biology.</title>
        <authorList>
            <person name="Wiegand S."/>
            <person name="Jogler M."/>
            <person name="Boedeker C."/>
            <person name="Pinto D."/>
            <person name="Vollmers J."/>
            <person name="Rivas-Marin E."/>
            <person name="Kohn T."/>
            <person name="Peeters S.H."/>
            <person name="Heuer A."/>
            <person name="Rast P."/>
            <person name="Oberbeckmann S."/>
            <person name="Bunk B."/>
            <person name="Jeske O."/>
            <person name="Meyerdierks A."/>
            <person name="Storesund J.E."/>
            <person name="Kallscheuer N."/>
            <person name="Luecker S."/>
            <person name="Lage O.M."/>
            <person name="Pohl T."/>
            <person name="Merkel B.J."/>
            <person name="Hornburger P."/>
            <person name="Mueller R.-W."/>
            <person name="Bruemmer F."/>
            <person name="Labrenz M."/>
            <person name="Spormann A.M."/>
            <person name="Op den Camp H."/>
            <person name="Overmann J."/>
            <person name="Amann R."/>
            <person name="Jetten M.S.M."/>
            <person name="Mascher T."/>
            <person name="Medema M.H."/>
            <person name="Devos D.P."/>
            <person name="Kaster A.-K."/>
            <person name="Ovreas L."/>
            <person name="Rohde M."/>
            <person name="Galperin M.Y."/>
            <person name="Jogler C."/>
        </authorList>
    </citation>
    <scope>NUCLEOTIDE SEQUENCE [LARGE SCALE GENOMIC DNA]</scope>
    <source>
        <strain evidence="2 3">Enr10</strain>
    </source>
</reference>
<dbReference type="EMBL" id="CP037421">
    <property type="protein sequence ID" value="QDT29384.1"/>
    <property type="molecule type" value="Genomic_DNA"/>
</dbReference>
<sequence length="316" mass="35949">MLSSKSRKTQMYNSKSNKCKQERQLLAVWLYREGNRVAHFHLRSSAQSWHSFFTRCPQCVERCLSMCTTQNPSFVCDTLQTPSNPVDQLLSRSKDWPALDTAEPPAFGNPSSYDVLTLGEKPKPKPSPVYLVSISGDWEAQSWKSAPPNAKSFKTAKTTSHVCALLNRERMESSKDGYVRHWHIRIKTSSKHYVIGVFLDGPWKPESECDLPPAFIHIDGPYDDRRRIIGELNRAMDTERTPQEKRKRAYIAEPINPGEWQPCQPKGTQSNTQPGKPPEDNCVTVTQLNRTADDLLKRHGLELREMNSPAVNQVAK</sequence>
<evidence type="ECO:0000313" key="3">
    <source>
        <dbReference type="Proteomes" id="UP000315647"/>
    </source>
</evidence>